<dbReference type="InterPro" id="IPR013078">
    <property type="entry name" value="His_Pase_superF_clade-1"/>
</dbReference>
<dbReference type="SUPFAM" id="SSF53254">
    <property type="entry name" value="Phosphoglycerate mutase-like"/>
    <property type="match status" value="1"/>
</dbReference>
<keyword evidence="1" id="KW-0324">Glycolysis</keyword>
<dbReference type="InterPro" id="IPR029033">
    <property type="entry name" value="His_PPase_superfam"/>
</dbReference>
<proteinExistence type="predicted"/>
<dbReference type="InterPro" id="IPR050275">
    <property type="entry name" value="PGM_Phosphatase"/>
</dbReference>
<dbReference type="EMBL" id="AP025730">
    <property type="protein sequence ID" value="BDI05377.1"/>
    <property type="molecule type" value="Genomic_DNA"/>
</dbReference>
<reference evidence="3" key="1">
    <citation type="submission" date="2022-04" db="EMBL/GenBank/DDBJ databases">
        <title>Whole genome sequence of Sphaerotilus sp. FB-5.</title>
        <authorList>
            <person name="Takeda M."/>
            <person name="Narihara S."/>
            <person name="Akimoto M."/>
            <person name="Akimoto R."/>
            <person name="Nishiyashiki S."/>
            <person name="Murakami T."/>
        </authorList>
    </citation>
    <scope>NUCLEOTIDE SEQUENCE</scope>
    <source>
        <strain evidence="3">FB-5</strain>
    </source>
</reference>
<dbReference type="Gene3D" id="3.40.50.1240">
    <property type="entry name" value="Phosphoglycerate mutase-like"/>
    <property type="match status" value="1"/>
</dbReference>
<dbReference type="SMART" id="SM00855">
    <property type="entry name" value="PGAM"/>
    <property type="match status" value="1"/>
</dbReference>
<keyword evidence="2" id="KW-0413">Isomerase</keyword>
<evidence type="ECO:0000313" key="4">
    <source>
        <dbReference type="Proteomes" id="UP001057498"/>
    </source>
</evidence>
<keyword evidence="4" id="KW-1185">Reference proteome</keyword>
<dbReference type="Pfam" id="PF00300">
    <property type="entry name" value="His_Phos_1"/>
    <property type="match status" value="1"/>
</dbReference>
<dbReference type="CDD" id="cd07067">
    <property type="entry name" value="HP_PGM_like"/>
    <property type="match status" value="1"/>
</dbReference>
<dbReference type="PROSITE" id="PS00175">
    <property type="entry name" value="PG_MUTASE"/>
    <property type="match status" value="1"/>
</dbReference>
<sequence length="207" mass="21843">MTIFLIRHGETALNAARVLQPPDTPLSPRGLVQAEALARRLAALRPAAVLSSDQPRAARTAEAIASACRLTVQPSELLRERHFGEWRGRAYDDLPADVLRSEAPPPGGESGAAFRARVDAGFVQILQGHAALAGAGPLVVVSHGLVIWDLLARHLDRAGAPMPTHLGNTSLTVFAAHAPHAVRLLACTRHLEGETAVADDPRALCGG</sequence>
<protein>
    <submittedName>
        <fullName evidence="3">Phosphoglycerate mutase</fullName>
    </submittedName>
</protein>
<organism evidence="3 4">
    <name type="scientific">Sphaerotilus microaerophilus</name>
    <dbReference type="NCBI Taxonomy" id="2914710"/>
    <lineage>
        <taxon>Bacteria</taxon>
        <taxon>Pseudomonadati</taxon>
        <taxon>Pseudomonadota</taxon>
        <taxon>Betaproteobacteria</taxon>
        <taxon>Burkholderiales</taxon>
        <taxon>Sphaerotilaceae</taxon>
        <taxon>Sphaerotilus</taxon>
    </lineage>
</organism>
<gene>
    <name evidence="3" type="ORF">CATMQ487_23470</name>
</gene>
<dbReference type="PANTHER" id="PTHR48100:SF1">
    <property type="entry name" value="HISTIDINE PHOSPHATASE FAMILY PROTEIN-RELATED"/>
    <property type="match status" value="1"/>
</dbReference>
<name>A0ABM7YLQ3_9BURK</name>
<accession>A0ABM7YLQ3</accession>
<dbReference type="Proteomes" id="UP001057498">
    <property type="component" value="Chromosome"/>
</dbReference>
<evidence type="ECO:0000256" key="2">
    <source>
        <dbReference type="ARBA" id="ARBA00023235"/>
    </source>
</evidence>
<dbReference type="RefSeq" id="WP_251973416.1">
    <property type="nucleotide sequence ID" value="NZ_AP025730.1"/>
</dbReference>
<dbReference type="InterPro" id="IPR001345">
    <property type="entry name" value="PG/BPGM_mutase_AS"/>
</dbReference>
<dbReference type="PANTHER" id="PTHR48100">
    <property type="entry name" value="BROAD-SPECIFICITY PHOSPHATASE YOR283W-RELATED"/>
    <property type="match status" value="1"/>
</dbReference>
<evidence type="ECO:0000256" key="1">
    <source>
        <dbReference type="ARBA" id="ARBA00023152"/>
    </source>
</evidence>
<evidence type="ECO:0000313" key="3">
    <source>
        <dbReference type="EMBL" id="BDI05377.1"/>
    </source>
</evidence>